<dbReference type="RefSeq" id="WP_183460550.1">
    <property type="nucleotide sequence ID" value="NZ_JACHWZ010000011.1"/>
</dbReference>
<dbReference type="Gene3D" id="3.40.50.12370">
    <property type="match status" value="1"/>
</dbReference>
<comment type="function">
    <text evidence="4">Required for resistance to DNA-damaging agents.</text>
</comment>
<evidence type="ECO:0000256" key="2">
    <source>
        <dbReference type="ARBA" id="ARBA00008791"/>
    </source>
</evidence>
<evidence type="ECO:0000256" key="1">
    <source>
        <dbReference type="ARBA" id="ARBA00004496"/>
    </source>
</evidence>
<comment type="subcellular location">
    <subcellularLocation>
        <location evidence="1">Cytoplasm</location>
    </subcellularLocation>
</comment>
<dbReference type="PANTHER" id="PTHR47892:SF1">
    <property type="entry name" value="UNIVERSAL STRESS PROTEIN E"/>
    <property type="match status" value="1"/>
</dbReference>
<dbReference type="PANTHER" id="PTHR47892">
    <property type="entry name" value="UNIVERSAL STRESS PROTEIN E"/>
    <property type="match status" value="1"/>
</dbReference>
<gene>
    <name evidence="6" type="ORF">FHS09_002659</name>
</gene>
<sequence>MQNFHNILFVSHAIGDESGSLMQALSVARNNRAPVKVVVVCPDLPEEFGEYKRVYMDALSERVRESVKNVLGSLKLGEDELEVDIEVDCGSTPAERVIHRVQRDDYDLVVKSVEGKKQRAGFKAMDMELLRKCPCPVWLCRPAKHSPGDIRVAVAVDPDCKEPNSYDLAIRLLRLSHSLADSCSDELHIISCWDYDVDAYLRRNFPINVSDEQLNRATESARSKHRSKLDVLINAAGIGDVLDIHHAIARPDRFIPLVIEEKKIDLLVMGTVGRTGIPGFIMGNTAENILQKISCSLLALKPRGYVSPVKVY</sequence>
<keyword evidence="3" id="KW-0963">Cytoplasm</keyword>
<accession>A0A7W4WCN1</accession>
<protein>
    <submittedName>
        <fullName evidence="6">Nucleotide-binding universal stress UspA family protein</fullName>
    </submittedName>
</protein>
<name>A0A7W4WCN1_9GAMM</name>
<comment type="caution">
    <text evidence="6">The sequence shown here is derived from an EMBL/GenBank/DDBJ whole genome shotgun (WGS) entry which is preliminary data.</text>
</comment>
<dbReference type="Pfam" id="PF00582">
    <property type="entry name" value="Usp"/>
    <property type="match status" value="2"/>
</dbReference>
<dbReference type="Proteomes" id="UP000535937">
    <property type="component" value="Unassembled WGS sequence"/>
</dbReference>
<organism evidence="6 7">
    <name type="scientific">Microbulbifer rhizosphaerae</name>
    <dbReference type="NCBI Taxonomy" id="1562603"/>
    <lineage>
        <taxon>Bacteria</taxon>
        <taxon>Pseudomonadati</taxon>
        <taxon>Pseudomonadota</taxon>
        <taxon>Gammaproteobacteria</taxon>
        <taxon>Cellvibrionales</taxon>
        <taxon>Microbulbiferaceae</taxon>
        <taxon>Microbulbifer</taxon>
    </lineage>
</organism>
<evidence type="ECO:0000256" key="4">
    <source>
        <dbReference type="ARBA" id="ARBA00037131"/>
    </source>
</evidence>
<dbReference type="SUPFAM" id="SSF52402">
    <property type="entry name" value="Adenine nucleotide alpha hydrolases-like"/>
    <property type="match status" value="2"/>
</dbReference>
<dbReference type="AlphaFoldDB" id="A0A7W4WCN1"/>
<dbReference type="InterPro" id="IPR006016">
    <property type="entry name" value="UspA"/>
</dbReference>
<dbReference type="PRINTS" id="PR01438">
    <property type="entry name" value="UNVRSLSTRESS"/>
</dbReference>
<comment type="similarity">
    <text evidence="2">Belongs to the universal stress protein A family.</text>
</comment>
<dbReference type="EMBL" id="JACHWZ010000011">
    <property type="protein sequence ID" value="MBB3061819.1"/>
    <property type="molecule type" value="Genomic_DNA"/>
</dbReference>
<evidence type="ECO:0000313" key="6">
    <source>
        <dbReference type="EMBL" id="MBB3061819.1"/>
    </source>
</evidence>
<proteinExistence type="inferred from homology"/>
<evidence type="ECO:0000313" key="7">
    <source>
        <dbReference type="Proteomes" id="UP000535937"/>
    </source>
</evidence>
<keyword evidence="7" id="KW-1185">Reference proteome</keyword>
<feature type="domain" description="UspA" evidence="5">
    <location>
        <begin position="22"/>
        <end position="141"/>
    </location>
</feature>
<evidence type="ECO:0000256" key="3">
    <source>
        <dbReference type="ARBA" id="ARBA00022490"/>
    </source>
</evidence>
<reference evidence="6 7" key="1">
    <citation type="submission" date="2020-08" db="EMBL/GenBank/DDBJ databases">
        <title>Genomic Encyclopedia of Type Strains, Phase III (KMG-III): the genomes of soil and plant-associated and newly described type strains.</title>
        <authorList>
            <person name="Whitman W."/>
        </authorList>
    </citation>
    <scope>NUCLEOTIDE SEQUENCE [LARGE SCALE GENOMIC DNA]</scope>
    <source>
        <strain evidence="6 7">CECT 8799</strain>
    </source>
</reference>
<dbReference type="GO" id="GO:0005737">
    <property type="term" value="C:cytoplasm"/>
    <property type="evidence" value="ECO:0007669"/>
    <property type="project" value="UniProtKB-SubCell"/>
</dbReference>
<evidence type="ECO:0000259" key="5">
    <source>
        <dbReference type="Pfam" id="PF00582"/>
    </source>
</evidence>
<dbReference type="InterPro" id="IPR006015">
    <property type="entry name" value="Universal_stress_UspA"/>
</dbReference>
<feature type="domain" description="UspA" evidence="5">
    <location>
        <begin position="152"/>
        <end position="300"/>
    </location>
</feature>